<dbReference type="RefSeq" id="WP_379274482.1">
    <property type="nucleotide sequence ID" value="NZ_JBHUGT010000023.1"/>
</dbReference>
<protein>
    <submittedName>
        <fullName evidence="2">Phosphodiester glycosidase family protein</fullName>
    </submittedName>
</protein>
<dbReference type="Pfam" id="PF09992">
    <property type="entry name" value="NAGPA"/>
    <property type="match status" value="1"/>
</dbReference>
<dbReference type="PANTHER" id="PTHR40446:SF2">
    <property type="entry name" value="N-ACETYLGLUCOSAMINE-1-PHOSPHODIESTER ALPHA-N-ACETYLGLUCOSAMINIDASE"/>
    <property type="match status" value="1"/>
</dbReference>
<feature type="domain" description="Phosphodiester glycosidase" evidence="1">
    <location>
        <begin position="183"/>
        <end position="362"/>
    </location>
</feature>
<dbReference type="PANTHER" id="PTHR40446">
    <property type="entry name" value="N-ACETYLGLUCOSAMINE-1-PHOSPHODIESTER ALPHA-N-ACETYLGLUCOSAMINIDASE"/>
    <property type="match status" value="1"/>
</dbReference>
<dbReference type="EMBL" id="JBHUMY010000014">
    <property type="protein sequence ID" value="MFD2661519.1"/>
    <property type="molecule type" value="Genomic_DNA"/>
</dbReference>
<gene>
    <name evidence="2" type="ORF">ACFSW5_14795</name>
</gene>
<comment type="caution">
    <text evidence="2">The sequence shown here is derived from an EMBL/GenBank/DDBJ whole genome shotgun (WGS) entry which is preliminary data.</text>
</comment>
<keyword evidence="2" id="KW-0378">Hydrolase</keyword>
<evidence type="ECO:0000259" key="1">
    <source>
        <dbReference type="Pfam" id="PF09992"/>
    </source>
</evidence>
<keyword evidence="2" id="KW-0326">Glycosidase</keyword>
<keyword evidence="3" id="KW-1185">Reference proteome</keyword>
<reference evidence="3" key="1">
    <citation type="journal article" date="2019" name="Int. J. Syst. Evol. Microbiol.">
        <title>The Global Catalogue of Microorganisms (GCM) 10K type strain sequencing project: providing services to taxonomists for standard genome sequencing and annotation.</title>
        <authorList>
            <consortium name="The Broad Institute Genomics Platform"/>
            <consortium name="The Broad Institute Genome Sequencing Center for Infectious Disease"/>
            <person name="Wu L."/>
            <person name="Ma J."/>
        </authorList>
    </citation>
    <scope>NUCLEOTIDE SEQUENCE [LARGE SCALE GENOMIC DNA]</scope>
    <source>
        <strain evidence="3">TISTR 1827</strain>
    </source>
</reference>
<organism evidence="2 3">
    <name type="scientific">Paenibacillus thailandensis</name>
    <dbReference type="NCBI Taxonomy" id="393250"/>
    <lineage>
        <taxon>Bacteria</taxon>
        <taxon>Bacillati</taxon>
        <taxon>Bacillota</taxon>
        <taxon>Bacilli</taxon>
        <taxon>Bacillales</taxon>
        <taxon>Paenibacillaceae</taxon>
        <taxon>Paenibacillus</taxon>
    </lineage>
</organism>
<accession>A0ABW5QYS2</accession>
<dbReference type="Proteomes" id="UP001597493">
    <property type="component" value="Unassembled WGS sequence"/>
</dbReference>
<proteinExistence type="predicted"/>
<dbReference type="InterPro" id="IPR018711">
    <property type="entry name" value="NAGPA"/>
</dbReference>
<evidence type="ECO:0000313" key="3">
    <source>
        <dbReference type="Proteomes" id="UP001597493"/>
    </source>
</evidence>
<evidence type="ECO:0000313" key="2">
    <source>
        <dbReference type="EMBL" id="MFD2661519.1"/>
    </source>
</evidence>
<dbReference type="GO" id="GO:0016798">
    <property type="term" value="F:hydrolase activity, acting on glycosyl bonds"/>
    <property type="evidence" value="ECO:0007669"/>
    <property type="project" value="UniProtKB-KW"/>
</dbReference>
<name>A0ABW5QYS2_9BACL</name>
<sequence>MNPVKQLNRMMLLAVTPFLGILFWLLMSSSTIELSEAAFPEESVGAAAQAESPEGESSTAEKLLASLGEAEASAKQTSASLKKQVELYNKTNASIASIVKTAAAQAERPLIIYDNNVTAKLGKPAATINSSNLRAQLFYINAQNFSGYAMKVKLKTDKAMDMALGKDKFGGAETTLSAVQRLGAAAGVNAGGFADGGGKRYPLSTTIVDGEYVNGFEASYADLFFVGLNEDNELVGGKFTSKEELDAEHVRFGASFVPVLLKNGVKQPIPVKWQTSPARAPRTVVANYKDDQLLFLVVDGYDENGSSGATLEEMQILLQRYGAVDGYNLDGGGSSTLVFNGKLINKPSDGQMRALPTHFLFFR</sequence>